<feature type="compositionally biased region" description="Low complexity" evidence="1">
    <location>
        <begin position="1"/>
        <end position="16"/>
    </location>
</feature>
<protein>
    <submittedName>
        <fullName evidence="2">Uncharacterized protein</fullName>
    </submittedName>
</protein>
<feature type="region of interest" description="Disordered" evidence="1">
    <location>
        <begin position="1"/>
        <end position="66"/>
    </location>
</feature>
<comment type="caution">
    <text evidence="2">The sequence shown here is derived from an EMBL/GenBank/DDBJ whole genome shotgun (WGS) entry which is preliminary data.</text>
</comment>
<keyword evidence="3" id="KW-1185">Reference proteome</keyword>
<sequence>MDPNQNNPGEQPNQQQVHTTTNTAGQSAPPTLHHADANPSGQSNTRTRCEGCGKGPTPNHFHKMSAQPLVRDDQRLLFCRCPKDEGQGPPPPKEWFDMVGEKIKN</sequence>
<accession>A0A2P5I668</accession>
<organism evidence="2 3">
    <name type="scientific">Diaporthe helianthi</name>
    <dbReference type="NCBI Taxonomy" id="158607"/>
    <lineage>
        <taxon>Eukaryota</taxon>
        <taxon>Fungi</taxon>
        <taxon>Dikarya</taxon>
        <taxon>Ascomycota</taxon>
        <taxon>Pezizomycotina</taxon>
        <taxon>Sordariomycetes</taxon>
        <taxon>Sordariomycetidae</taxon>
        <taxon>Diaporthales</taxon>
        <taxon>Diaporthaceae</taxon>
        <taxon>Diaporthe</taxon>
    </lineage>
</organism>
<evidence type="ECO:0000313" key="2">
    <source>
        <dbReference type="EMBL" id="POS77957.1"/>
    </source>
</evidence>
<dbReference type="Proteomes" id="UP000094444">
    <property type="component" value="Unassembled WGS sequence"/>
</dbReference>
<dbReference type="AlphaFoldDB" id="A0A2P5I668"/>
<evidence type="ECO:0000256" key="1">
    <source>
        <dbReference type="SAM" id="MobiDB-lite"/>
    </source>
</evidence>
<gene>
    <name evidence="2" type="ORF">DHEL01_v203643</name>
</gene>
<dbReference type="EMBL" id="MAVT02000226">
    <property type="protein sequence ID" value="POS77957.1"/>
    <property type="molecule type" value="Genomic_DNA"/>
</dbReference>
<reference evidence="2" key="1">
    <citation type="submission" date="2017-09" db="EMBL/GenBank/DDBJ databases">
        <title>Polyketide synthases of a Diaporthe helianthi virulent isolate.</title>
        <authorList>
            <person name="Baroncelli R."/>
        </authorList>
    </citation>
    <scope>NUCLEOTIDE SEQUENCE [LARGE SCALE GENOMIC DNA]</scope>
    <source>
        <strain evidence="2">7/96</strain>
    </source>
</reference>
<proteinExistence type="predicted"/>
<dbReference type="InParanoid" id="A0A2P5I668"/>
<evidence type="ECO:0000313" key="3">
    <source>
        <dbReference type="Proteomes" id="UP000094444"/>
    </source>
</evidence>
<name>A0A2P5I668_DIAHE</name>
<feature type="compositionally biased region" description="Polar residues" evidence="1">
    <location>
        <begin position="17"/>
        <end position="29"/>
    </location>
</feature>